<gene>
    <name evidence="1" type="ORF">EZS26_001370</name>
</gene>
<proteinExistence type="predicted"/>
<dbReference type="SUPFAM" id="SSF50630">
    <property type="entry name" value="Acid proteases"/>
    <property type="match status" value="1"/>
</dbReference>
<dbReference type="AlphaFoldDB" id="A0A5M8P2D5"/>
<dbReference type="Pfam" id="PF13975">
    <property type="entry name" value="gag-asp_proteas"/>
    <property type="match status" value="1"/>
</dbReference>
<dbReference type="Proteomes" id="UP000324575">
    <property type="component" value="Unassembled WGS sequence"/>
</dbReference>
<comment type="caution">
    <text evidence="1">The sequence shown here is derived from an EMBL/GenBank/DDBJ whole genome shotgun (WGS) entry which is preliminary data.</text>
</comment>
<reference evidence="1 2" key="1">
    <citation type="submission" date="2019-03" db="EMBL/GenBank/DDBJ databases">
        <title>Single cell metagenomics reveals metabolic interactions within the superorganism composed of flagellate Streblomastix strix and complex community of Bacteroidetes bacteria on its surface.</title>
        <authorList>
            <person name="Treitli S.C."/>
            <person name="Kolisko M."/>
            <person name="Husnik F."/>
            <person name="Keeling P."/>
            <person name="Hampl V."/>
        </authorList>
    </citation>
    <scope>NUCLEOTIDE SEQUENCE [LARGE SCALE GENOMIC DNA]</scope>
    <source>
        <strain evidence="1">St1</strain>
    </source>
</reference>
<evidence type="ECO:0000313" key="2">
    <source>
        <dbReference type="Proteomes" id="UP000324575"/>
    </source>
</evidence>
<dbReference type="Gene3D" id="3.10.450.50">
    <property type="match status" value="1"/>
</dbReference>
<protein>
    <submittedName>
        <fullName evidence="1">Uncharacterized protein</fullName>
    </submittedName>
</protein>
<name>A0A5M8P2D5_9BACT</name>
<evidence type="ECO:0000313" key="1">
    <source>
        <dbReference type="EMBL" id="KAA6302538.1"/>
    </source>
</evidence>
<accession>A0A5M8P2D5</accession>
<organism evidence="1 2">
    <name type="scientific">Candidatus Ordinivivax streblomastigis</name>
    <dbReference type="NCBI Taxonomy" id="2540710"/>
    <lineage>
        <taxon>Bacteria</taxon>
        <taxon>Pseudomonadati</taxon>
        <taxon>Bacteroidota</taxon>
        <taxon>Bacteroidia</taxon>
        <taxon>Bacteroidales</taxon>
        <taxon>Candidatus Ordinivivax</taxon>
    </lineage>
</organism>
<dbReference type="InterPro" id="IPR021109">
    <property type="entry name" value="Peptidase_aspartic_dom_sf"/>
</dbReference>
<sequence length="188" mass="20587">MTTTSTKAFTVEYAGITDTLVTKCIVSKAYNTSETTTSNHVECKAIWDTGAMRSVISTKIVDKLRLAPIGKTRVFHANGESVVGSYLVNIILPNQIGCSFLQVTEGDITDTDVLIGMDIISQGDFAVTASQGKTKFSFQVPSTHDIDYVKEYNQQIHTPVVKDKEYGRNDPCPCGSGKKYKQCCGKNR</sequence>
<dbReference type="Pfam" id="PF02810">
    <property type="entry name" value="SEC-C"/>
    <property type="match status" value="1"/>
</dbReference>
<dbReference type="SUPFAM" id="SSF103642">
    <property type="entry name" value="Sec-C motif"/>
    <property type="match status" value="1"/>
</dbReference>
<dbReference type="InterPro" id="IPR004027">
    <property type="entry name" value="SEC_C_motif"/>
</dbReference>
<dbReference type="EMBL" id="SNRX01000007">
    <property type="protein sequence ID" value="KAA6302538.1"/>
    <property type="molecule type" value="Genomic_DNA"/>
</dbReference>